<evidence type="ECO:0000256" key="2">
    <source>
        <dbReference type="ARBA" id="ARBA00009810"/>
    </source>
</evidence>
<evidence type="ECO:0000256" key="14">
    <source>
        <dbReference type="RuleBase" id="RU003357"/>
    </source>
</evidence>
<evidence type="ECO:0000259" key="18">
    <source>
        <dbReference type="Pfam" id="PF07715"/>
    </source>
</evidence>
<keyword evidence="4 13" id="KW-1134">Transmembrane beta strand</keyword>
<evidence type="ECO:0000256" key="16">
    <source>
        <dbReference type="SAM" id="SignalP"/>
    </source>
</evidence>
<dbReference type="PANTHER" id="PTHR32552">
    <property type="entry name" value="FERRICHROME IRON RECEPTOR-RELATED"/>
    <property type="match status" value="1"/>
</dbReference>
<evidence type="ECO:0000256" key="5">
    <source>
        <dbReference type="ARBA" id="ARBA00022496"/>
    </source>
</evidence>
<evidence type="ECO:0000256" key="12">
    <source>
        <dbReference type="ARBA" id="ARBA00023237"/>
    </source>
</evidence>
<dbReference type="Pfam" id="PF00593">
    <property type="entry name" value="TonB_dep_Rec_b-barrel"/>
    <property type="match status" value="1"/>
</dbReference>
<dbReference type="Proteomes" id="UP000252085">
    <property type="component" value="Unassembled WGS sequence"/>
</dbReference>
<dbReference type="Pfam" id="PF11741">
    <property type="entry name" value="AMIN"/>
    <property type="match status" value="1"/>
</dbReference>
<dbReference type="AlphaFoldDB" id="A0A367RJ62"/>
<keyword evidence="6 13" id="KW-0812">Transmembrane</keyword>
<keyword evidence="20" id="KW-0675">Receptor</keyword>
<feature type="signal peptide" evidence="16">
    <location>
        <begin position="1"/>
        <end position="24"/>
    </location>
</feature>
<feature type="domain" description="TonB-dependent receptor-like beta-barrel" evidence="17">
    <location>
        <begin position="438"/>
        <end position="867"/>
    </location>
</feature>
<name>A0A367RJ62_NOSPU</name>
<gene>
    <name evidence="20" type="ORF">A6769_15845</name>
</gene>
<dbReference type="InterPro" id="IPR000531">
    <property type="entry name" value="Beta-barrel_TonB"/>
</dbReference>
<dbReference type="SUPFAM" id="SSF56935">
    <property type="entry name" value="Porins"/>
    <property type="match status" value="1"/>
</dbReference>
<evidence type="ECO:0000259" key="19">
    <source>
        <dbReference type="Pfam" id="PF11741"/>
    </source>
</evidence>
<dbReference type="Pfam" id="PF07715">
    <property type="entry name" value="Plug"/>
    <property type="match status" value="1"/>
</dbReference>
<keyword evidence="10 14" id="KW-0798">TonB box</keyword>
<dbReference type="GO" id="GO:0038023">
    <property type="term" value="F:signaling receptor activity"/>
    <property type="evidence" value="ECO:0007669"/>
    <property type="project" value="InterPro"/>
</dbReference>
<evidence type="ECO:0000256" key="8">
    <source>
        <dbReference type="ARBA" id="ARBA00023004"/>
    </source>
</evidence>
<dbReference type="GO" id="GO:0015344">
    <property type="term" value="F:siderophore uptake transmembrane transporter activity"/>
    <property type="evidence" value="ECO:0007669"/>
    <property type="project" value="TreeGrafter"/>
</dbReference>
<dbReference type="FunFam" id="2.40.170.20:FF:000005">
    <property type="entry name" value="TonB-dependent siderophore receptor"/>
    <property type="match status" value="1"/>
</dbReference>
<organism evidence="20 21">
    <name type="scientific">Nostoc punctiforme NIES-2108</name>
    <dbReference type="NCBI Taxonomy" id="1356359"/>
    <lineage>
        <taxon>Bacteria</taxon>
        <taxon>Bacillati</taxon>
        <taxon>Cyanobacteriota</taxon>
        <taxon>Cyanophyceae</taxon>
        <taxon>Nostocales</taxon>
        <taxon>Nostocaceae</taxon>
        <taxon>Nostoc</taxon>
    </lineage>
</organism>
<dbReference type="InterPro" id="IPR021731">
    <property type="entry name" value="AMIN_dom"/>
</dbReference>
<accession>A0A367RJ62</accession>
<dbReference type="InterPro" id="IPR010105">
    <property type="entry name" value="TonB_sidphr_rcpt"/>
</dbReference>
<dbReference type="GO" id="GO:0009279">
    <property type="term" value="C:cell outer membrane"/>
    <property type="evidence" value="ECO:0007669"/>
    <property type="project" value="UniProtKB-SubCell"/>
</dbReference>
<dbReference type="InterPro" id="IPR036942">
    <property type="entry name" value="Beta-barrel_TonB_sf"/>
</dbReference>
<dbReference type="InterPro" id="IPR039426">
    <property type="entry name" value="TonB-dep_rcpt-like"/>
</dbReference>
<keyword evidence="3 13" id="KW-0813">Transport</keyword>
<comment type="similarity">
    <text evidence="2 13 14">Belongs to the TonB-dependent receptor family.</text>
</comment>
<proteinExistence type="inferred from homology"/>
<dbReference type="PROSITE" id="PS52016">
    <property type="entry name" value="TONB_DEPENDENT_REC_3"/>
    <property type="match status" value="1"/>
</dbReference>
<dbReference type="InterPro" id="IPR037066">
    <property type="entry name" value="Plug_dom_sf"/>
</dbReference>
<evidence type="ECO:0000256" key="1">
    <source>
        <dbReference type="ARBA" id="ARBA00004571"/>
    </source>
</evidence>
<evidence type="ECO:0000256" key="4">
    <source>
        <dbReference type="ARBA" id="ARBA00022452"/>
    </source>
</evidence>
<feature type="domain" description="TonB-dependent receptor plug" evidence="18">
    <location>
        <begin position="265"/>
        <end position="364"/>
    </location>
</feature>
<evidence type="ECO:0000259" key="17">
    <source>
        <dbReference type="Pfam" id="PF00593"/>
    </source>
</evidence>
<keyword evidence="8" id="KW-0408">Iron</keyword>
<protein>
    <submittedName>
        <fullName evidence="20">Ferrichrome-iron receptor</fullName>
    </submittedName>
</protein>
<feature type="domain" description="AMIN" evidence="19">
    <location>
        <begin position="101"/>
        <end position="198"/>
    </location>
</feature>
<evidence type="ECO:0000256" key="15">
    <source>
        <dbReference type="SAM" id="MobiDB-lite"/>
    </source>
</evidence>
<keyword evidence="9" id="KW-0406">Ion transport</keyword>
<dbReference type="FunFam" id="2.170.130.10:FF:000001">
    <property type="entry name" value="Catecholate siderophore TonB-dependent receptor"/>
    <property type="match status" value="1"/>
</dbReference>
<keyword evidence="7 16" id="KW-0732">Signal</keyword>
<reference evidence="20 21" key="1">
    <citation type="submission" date="2016-04" db="EMBL/GenBank/DDBJ databases">
        <authorList>
            <person name="Evans L.H."/>
            <person name="Alamgir A."/>
            <person name="Owens N."/>
            <person name="Weber N.D."/>
            <person name="Virtaneva K."/>
            <person name="Barbian K."/>
            <person name="Babar A."/>
            <person name="Rosenke K."/>
        </authorList>
    </citation>
    <scope>NUCLEOTIDE SEQUENCE [LARGE SCALE GENOMIC DNA]</scope>
    <source>
        <strain evidence="20">NIES-2108</strain>
    </source>
</reference>
<evidence type="ECO:0000313" key="20">
    <source>
        <dbReference type="EMBL" id="RCJ36596.1"/>
    </source>
</evidence>
<dbReference type="Gene3D" id="2.40.170.20">
    <property type="entry name" value="TonB-dependent receptor, beta-barrel domain"/>
    <property type="match status" value="1"/>
</dbReference>
<dbReference type="PANTHER" id="PTHR32552:SF68">
    <property type="entry name" value="FERRICHROME OUTER MEMBRANE TRANSPORTER_PHAGE RECEPTOR"/>
    <property type="match status" value="1"/>
</dbReference>
<dbReference type="InterPro" id="IPR012910">
    <property type="entry name" value="Plug_dom"/>
</dbReference>
<evidence type="ECO:0000256" key="13">
    <source>
        <dbReference type="PROSITE-ProRule" id="PRU01360"/>
    </source>
</evidence>
<keyword evidence="11 13" id="KW-0472">Membrane</keyword>
<feature type="compositionally biased region" description="Polar residues" evidence="15">
    <location>
        <begin position="223"/>
        <end position="235"/>
    </location>
</feature>
<comment type="subcellular location">
    <subcellularLocation>
        <location evidence="1 13">Cell outer membrane</location>
        <topology evidence="1 13">Multi-pass membrane protein</topology>
    </subcellularLocation>
</comment>
<evidence type="ECO:0000256" key="6">
    <source>
        <dbReference type="ARBA" id="ARBA00022692"/>
    </source>
</evidence>
<comment type="caution">
    <text evidence="20">The sequence shown here is derived from an EMBL/GenBank/DDBJ whole genome shotgun (WGS) entry which is preliminary data.</text>
</comment>
<sequence length="899" mass="98880">MKLDKLFQSLLLTGMVFVCLSAPAKGEEVQEDVQGESFTQVIGKSTSPQTASGKASKNISQLSEIEFPATSAQMLVQTPTPTNPPNPEQRSGDQVVPIMGVKANPTNKGVELILETTRGEQLQVTNRSTGNSFIADIPGAQLRLASGEAFTFRSEKPLAEITEITVTNIDPNTVRVTVVGEKNLPTVELFDDNTGLVFGINSAAIATSPPQQPQTPQDQQKPASETPQQEPTAQQDEPIELLVTGDQDRYNVPETSTATKTDTPLRDIPQSIQVVPRQVLEDRKVRSLKEAVETVSGVVDGGTNFGAPSGGRVIRGFVQTGNFRNGYRDTNDSFSLTGIGTIEQVEVLKGPASVLFGAVEPGGIVNVTTKQPLSEPYYSLGFEAGNFGYYQPSIDFSGPLNTDKTVLYRFIASYQDSSGFQDFVHTDITTIAPSITLKLGDRTDLNLYYEYTNYNGYPNQSGSWFFSDGSFLPRSLFLGYPDLTFIDAKTQKFGYTLNQKLSDNWQIRNNFAVATTRTRDAFAGGLDLVDDSSLIDISAERRRYSIDNYFGQIDLLGKFKTGSISHQLLVGFDFNRNVQIFESTISDSALPNLDIFNPDYNISNPVYIPNYNFDSSTQSYGAYLQDQISILDNLKLLVGGRLDWVSQNQTNSGIDSPEQNDSAFSPRVGLVYQPSKSVSLYTSYSQSFLPTSGFNPDGRAFEPTKGTQYEAGIKTDFLDGKLSTTLAAYQITKTNVTIQDQNNRDFQIQVGEQRSRGIELDITGEILPGWKVIGSYAYTDAEVTEDIDISVGNKLLGVPENQASLWTTYEIQKGDLKGLGFGLGLFYVGERAALSDNSVELPNYLRTDAAIFYRRDRLNAAINIRNLFDTDYFSSTYGYTLGLERGAPFTIIGSIRWEL</sequence>
<keyword evidence="5" id="KW-0410">Iron transport</keyword>
<dbReference type="EMBL" id="LXQE01000148">
    <property type="protein sequence ID" value="RCJ36596.1"/>
    <property type="molecule type" value="Genomic_DNA"/>
</dbReference>
<feature type="compositionally biased region" description="Polar residues" evidence="15">
    <location>
        <begin position="253"/>
        <end position="262"/>
    </location>
</feature>
<evidence type="ECO:0000256" key="7">
    <source>
        <dbReference type="ARBA" id="ARBA00022729"/>
    </source>
</evidence>
<feature type="region of interest" description="Disordered" evidence="15">
    <location>
        <begin position="206"/>
        <end position="263"/>
    </location>
</feature>
<dbReference type="GO" id="GO:0015891">
    <property type="term" value="P:siderophore transport"/>
    <property type="evidence" value="ECO:0007669"/>
    <property type="project" value="InterPro"/>
</dbReference>
<evidence type="ECO:0000256" key="10">
    <source>
        <dbReference type="ARBA" id="ARBA00023077"/>
    </source>
</evidence>
<feature type="chain" id="PRO_5016687755" evidence="16">
    <location>
        <begin position="25"/>
        <end position="899"/>
    </location>
</feature>
<dbReference type="NCBIfam" id="TIGR01783">
    <property type="entry name" value="TonB-siderophor"/>
    <property type="match status" value="1"/>
</dbReference>
<keyword evidence="12 13" id="KW-0998">Cell outer membrane</keyword>
<evidence type="ECO:0000256" key="3">
    <source>
        <dbReference type="ARBA" id="ARBA00022448"/>
    </source>
</evidence>
<evidence type="ECO:0000256" key="11">
    <source>
        <dbReference type="ARBA" id="ARBA00023136"/>
    </source>
</evidence>
<dbReference type="CDD" id="cd01347">
    <property type="entry name" value="ligand_gated_channel"/>
    <property type="match status" value="1"/>
</dbReference>
<dbReference type="Gene3D" id="2.170.130.10">
    <property type="entry name" value="TonB-dependent receptor, plug domain"/>
    <property type="match status" value="1"/>
</dbReference>
<evidence type="ECO:0000256" key="9">
    <source>
        <dbReference type="ARBA" id="ARBA00023065"/>
    </source>
</evidence>
<evidence type="ECO:0000313" key="21">
    <source>
        <dbReference type="Proteomes" id="UP000252085"/>
    </source>
</evidence>